<sequence length="270" mass="28600">ATTVETIVSTSTVETEVTESEITTTTASTTEITLPSEVIITTTTVTTTITTIKTTIPGPFISPADGLFIPEGETYTTSTTATFSETSTYTATTPPAQILEQNLGRKAETFTTTTTENRQLQSKVMVFINPGFSLGTLDNEGDFISLATTMDTGTESETTTVLDGFTKAVKLTLQKLGLFIENGVAKVKKLVAGTARLDKIEMVDQSTGEIYCTWIENGQEVMVQGECESSLVSDNASSSGPATGSGDTSDGGAECTPVYYYYDGDNDGYG</sequence>
<reference evidence="2" key="1">
    <citation type="journal article" date="2014" name="Front. Microbiol.">
        <title>High frequency of phylogenetically diverse reductive dehalogenase-homologous genes in deep subseafloor sedimentary metagenomes.</title>
        <authorList>
            <person name="Kawai M."/>
            <person name="Futagami T."/>
            <person name="Toyoda A."/>
            <person name="Takaki Y."/>
            <person name="Nishi S."/>
            <person name="Hori S."/>
            <person name="Arai W."/>
            <person name="Tsubouchi T."/>
            <person name="Morono Y."/>
            <person name="Uchiyama I."/>
            <person name="Ito T."/>
            <person name="Fujiyama A."/>
            <person name="Inagaki F."/>
            <person name="Takami H."/>
        </authorList>
    </citation>
    <scope>NUCLEOTIDE SEQUENCE</scope>
    <source>
        <strain evidence="2">Expedition CK06-06</strain>
    </source>
</reference>
<organism evidence="2">
    <name type="scientific">marine sediment metagenome</name>
    <dbReference type="NCBI Taxonomy" id="412755"/>
    <lineage>
        <taxon>unclassified sequences</taxon>
        <taxon>metagenomes</taxon>
        <taxon>ecological metagenomes</taxon>
    </lineage>
</organism>
<comment type="caution">
    <text evidence="2">The sequence shown here is derived from an EMBL/GenBank/DDBJ whole genome shotgun (WGS) entry which is preliminary data.</text>
</comment>
<evidence type="ECO:0000313" key="2">
    <source>
        <dbReference type="EMBL" id="GAH59203.1"/>
    </source>
</evidence>
<proteinExistence type="predicted"/>
<feature type="region of interest" description="Disordered" evidence="1">
    <location>
        <begin position="230"/>
        <end position="254"/>
    </location>
</feature>
<gene>
    <name evidence="2" type="ORF">S03H2_38825</name>
</gene>
<name>X1INT7_9ZZZZ</name>
<evidence type="ECO:0000256" key="1">
    <source>
        <dbReference type="SAM" id="MobiDB-lite"/>
    </source>
</evidence>
<dbReference type="AlphaFoldDB" id="X1INT7"/>
<protein>
    <submittedName>
        <fullName evidence="2">Uncharacterized protein</fullName>
    </submittedName>
</protein>
<dbReference type="EMBL" id="BARU01023961">
    <property type="protein sequence ID" value="GAH59203.1"/>
    <property type="molecule type" value="Genomic_DNA"/>
</dbReference>
<accession>X1INT7</accession>
<feature type="non-terminal residue" evidence="2">
    <location>
        <position position="1"/>
    </location>
</feature>
<feature type="compositionally biased region" description="Polar residues" evidence="1">
    <location>
        <begin position="230"/>
        <end position="248"/>
    </location>
</feature>